<dbReference type="Proteomes" id="UP000000933">
    <property type="component" value="Chromosome"/>
</dbReference>
<dbReference type="AlphaFoldDB" id="D5H729"/>
<dbReference type="KEGG" id="srm:SRM_00913"/>
<evidence type="ECO:0000313" key="2">
    <source>
        <dbReference type="Proteomes" id="UP000000933"/>
    </source>
</evidence>
<reference evidence="2" key="2">
    <citation type="submission" date="2010-04" db="EMBL/GenBank/DDBJ databases">
        <title>Genome sequence of Salinibacter ruber M8.</title>
        <authorList>
            <consortium name="Genoscope"/>
        </authorList>
    </citation>
    <scope>NUCLEOTIDE SEQUENCE [LARGE SCALE GENOMIC DNA]</scope>
    <source>
        <strain evidence="2">M8</strain>
    </source>
</reference>
<protein>
    <submittedName>
        <fullName evidence="1">Uncharacterized protein</fullName>
    </submittedName>
</protein>
<evidence type="ECO:0000313" key="1">
    <source>
        <dbReference type="EMBL" id="CBH23834.1"/>
    </source>
</evidence>
<dbReference type="Gene3D" id="2.60.120.460">
    <property type="entry name" value="YjbQ-like"/>
    <property type="match status" value="1"/>
</dbReference>
<organism evidence="1 2">
    <name type="scientific">Salinibacter ruber (strain M8)</name>
    <dbReference type="NCBI Taxonomy" id="761659"/>
    <lineage>
        <taxon>Bacteria</taxon>
        <taxon>Pseudomonadati</taxon>
        <taxon>Rhodothermota</taxon>
        <taxon>Rhodothermia</taxon>
        <taxon>Rhodothermales</taxon>
        <taxon>Salinibacteraceae</taxon>
        <taxon>Salinibacter</taxon>
    </lineage>
</organism>
<dbReference type="EMBL" id="FP565814">
    <property type="protein sequence ID" value="CBH23834.1"/>
    <property type="molecule type" value="Genomic_DNA"/>
</dbReference>
<dbReference type="InterPro" id="IPR035917">
    <property type="entry name" value="YjbQ-like_sf"/>
</dbReference>
<name>D5H729_SALRM</name>
<proteinExistence type="predicted"/>
<accession>D5H729</accession>
<gene>
    <name evidence="1" type="ordered locus">SRM_00913</name>
</gene>
<sequence>MPTAFSPLCPTAGPTVNVPRSMASDPTQLTIQFQPEQRVDVIDVNQHVEQEAEGFLRNHEQALYCSYHTTAGYLEETICNRLDQCQDQVHEFLDPFRELFPYGADYQHDQLHLRKELSPKQRRTEPRNADSHLTFIGSGLENCVTYPSTPARPVFFIDLDGINKDNQDRRERRTTVIGYDNERIVDQTELEVPVSDHSIDSVSLRDPRLGIFKTLHERLAARGITTGRVHLELVPEEKHVGLTVNEYETLLMKHDLVEVLQDPLQFMARKGRNMLRDPGAIPDKVKNYAKYDLVRLVNKVVDTLGLSESLIERIIDKCLAVPAERFLRMKRSVSLLVTEDEANGEGTIEQGRYQSPILVQWRPSEPQTRRVRATFTRFE</sequence>
<dbReference type="HOGENOM" id="CLU_787276_0_0_10"/>
<reference evidence="1 2" key="1">
    <citation type="journal article" date="2010" name="ISME J.">
        <title>Fine-scale evolution: genomic, phenotypic and ecological differentiation in two coexisting Salinibacter ruber strains.</title>
        <authorList>
            <person name="Pena A."/>
            <person name="Teeling H."/>
            <person name="Huerta-Cepas J."/>
            <person name="Santos F."/>
            <person name="Yarza P."/>
            <person name="Brito-Echeverria J."/>
            <person name="Lucio M."/>
            <person name="Schmitt-Kopplin P."/>
            <person name="Meseguer I."/>
            <person name="Schenowitz C."/>
            <person name="Dossat C."/>
            <person name="Barbe V."/>
            <person name="Dopazo J."/>
            <person name="Rossello-Mora R."/>
            <person name="Schuler M."/>
            <person name="Glockner F.O."/>
            <person name="Amann R."/>
            <person name="Gabaldon T."/>
            <person name="Anton J."/>
        </authorList>
    </citation>
    <scope>NUCLEOTIDE SEQUENCE [LARGE SCALE GENOMIC DNA]</scope>
    <source>
        <strain evidence="1 2">M8</strain>
    </source>
</reference>